<dbReference type="AlphaFoldDB" id="A0A835AU97"/>
<sequence length="155" mass="17890">MTFPGLAARPVGMDASKGKEVVPNIAGRNYFHKGKGSCLPTADDGNLKVNIIMQRERQRKMKDMFRTLHEFMSHVPGKTSPAAADQKKHQNDEYLFLLARSRVRRLGQDRRHERRWRCPPTWRRTRGSRNLGRTRRIRLGLPTRSEQGISMDPIA</sequence>
<proteinExistence type="predicted"/>
<gene>
    <name evidence="2" type="ORF">HU200_050553</name>
</gene>
<feature type="compositionally biased region" description="Basic residues" evidence="1">
    <location>
        <begin position="126"/>
        <end position="138"/>
    </location>
</feature>
<dbReference type="EMBL" id="JACEFO010002254">
    <property type="protein sequence ID" value="KAF8670531.1"/>
    <property type="molecule type" value="Genomic_DNA"/>
</dbReference>
<evidence type="ECO:0000313" key="3">
    <source>
        <dbReference type="Proteomes" id="UP000636709"/>
    </source>
</evidence>
<name>A0A835AU97_9POAL</name>
<organism evidence="2 3">
    <name type="scientific">Digitaria exilis</name>
    <dbReference type="NCBI Taxonomy" id="1010633"/>
    <lineage>
        <taxon>Eukaryota</taxon>
        <taxon>Viridiplantae</taxon>
        <taxon>Streptophyta</taxon>
        <taxon>Embryophyta</taxon>
        <taxon>Tracheophyta</taxon>
        <taxon>Spermatophyta</taxon>
        <taxon>Magnoliopsida</taxon>
        <taxon>Liliopsida</taxon>
        <taxon>Poales</taxon>
        <taxon>Poaceae</taxon>
        <taxon>PACMAD clade</taxon>
        <taxon>Panicoideae</taxon>
        <taxon>Panicodae</taxon>
        <taxon>Paniceae</taxon>
        <taxon>Anthephorinae</taxon>
        <taxon>Digitaria</taxon>
    </lineage>
</organism>
<accession>A0A835AU97</accession>
<comment type="caution">
    <text evidence="2">The sequence shown here is derived from an EMBL/GenBank/DDBJ whole genome shotgun (WGS) entry which is preliminary data.</text>
</comment>
<evidence type="ECO:0008006" key="4">
    <source>
        <dbReference type="Google" id="ProtNLM"/>
    </source>
</evidence>
<keyword evidence="3" id="KW-1185">Reference proteome</keyword>
<evidence type="ECO:0000256" key="1">
    <source>
        <dbReference type="SAM" id="MobiDB-lite"/>
    </source>
</evidence>
<protein>
    <recommendedName>
        <fullName evidence="4">BHLH domain-containing protein</fullName>
    </recommendedName>
</protein>
<evidence type="ECO:0000313" key="2">
    <source>
        <dbReference type="EMBL" id="KAF8670531.1"/>
    </source>
</evidence>
<feature type="region of interest" description="Disordered" evidence="1">
    <location>
        <begin position="126"/>
        <end position="155"/>
    </location>
</feature>
<reference evidence="2" key="1">
    <citation type="submission" date="2020-07" db="EMBL/GenBank/DDBJ databases">
        <title>Genome sequence and genetic diversity analysis of an under-domesticated orphan crop, white fonio (Digitaria exilis).</title>
        <authorList>
            <person name="Bennetzen J.L."/>
            <person name="Chen S."/>
            <person name="Ma X."/>
            <person name="Wang X."/>
            <person name="Yssel A.E.J."/>
            <person name="Chaluvadi S.R."/>
            <person name="Johnson M."/>
            <person name="Gangashetty P."/>
            <person name="Hamidou F."/>
            <person name="Sanogo M.D."/>
            <person name="Zwaenepoel A."/>
            <person name="Wallace J."/>
            <person name="Van De Peer Y."/>
            <person name="Van Deynze A."/>
        </authorList>
    </citation>
    <scope>NUCLEOTIDE SEQUENCE</scope>
    <source>
        <tissue evidence="2">Leaves</tissue>
    </source>
</reference>
<dbReference type="Proteomes" id="UP000636709">
    <property type="component" value="Unassembled WGS sequence"/>
</dbReference>